<sequence length="234" mass="23740">MFSRVHNLLPSTQVHCNCKASAFGYPPPVTEEVNTAVSKVPTAVLSTTVRARDRAAKRRADKHSATGGAAPPSASKIGGTGGRKGATGGSSPSKPAASKDAAGATAMDTDEADTSAAAAAGGEASKAAAGEAAKAPEAKDEPSTYVLETPARVVPAQEQYIAFDVDERWRPLKAASRSFGSGVVMLFDTKPGEPEEPEANNAAQPSAAPAPADLGAAAATDELPPPEPFEYSPE</sequence>
<evidence type="ECO:0000256" key="1">
    <source>
        <dbReference type="ARBA" id="ARBA00022737"/>
    </source>
</evidence>
<accession>A0AAW1PE65</accession>
<feature type="domain" description="26S proteasome regulatory subunit RPN2 C-terminal" evidence="3">
    <location>
        <begin position="9"/>
        <end position="196"/>
    </location>
</feature>
<proteinExistence type="predicted"/>
<dbReference type="Pfam" id="PF18004">
    <property type="entry name" value="RPN2_C"/>
    <property type="match status" value="1"/>
</dbReference>
<feature type="non-terminal residue" evidence="4">
    <location>
        <position position="1"/>
    </location>
</feature>
<dbReference type="AlphaFoldDB" id="A0AAW1PE65"/>
<dbReference type="PANTHER" id="PTHR10943">
    <property type="entry name" value="26S PROTEASOME NON-ATPASE REGULATORY SUBUNIT"/>
    <property type="match status" value="1"/>
</dbReference>
<evidence type="ECO:0000256" key="2">
    <source>
        <dbReference type="SAM" id="MobiDB-lite"/>
    </source>
</evidence>
<dbReference type="PANTHER" id="PTHR10943:SF2">
    <property type="entry name" value="26S PROTEASOME NON-ATPASE REGULATORY SUBUNIT 1"/>
    <property type="match status" value="1"/>
</dbReference>
<comment type="caution">
    <text evidence="4">The sequence shown here is derived from an EMBL/GenBank/DDBJ whole genome shotgun (WGS) entry which is preliminary data.</text>
</comment>
<evidence type="ECO:0000313" key="5">
    <source>
        <dbReference type="Proteomes" id="UP001465755"/>
    </source>
</evidence>
<reference evidence="4 5" key="1">
    <citation type="journal article" date="2024" name="Nat. Commun.">
        <title>Phylogenomics reveals the evolutionary origins of lichenization in chlorophyte algae.</title>
        <authorList>
            <person name="Puginier C."/>
            <person name="Libourel C."/>
            <person name="Otte J."/>
            <person name="Skaloud P."/>
            <person name="Haon M."/>
            <person name="Grisel S."/>
            <person name="Petersen M."/>
            <person name="Berrin J.G."/>
            <person name="Delaux P.M."/>
            <person name="Dal Grande F."/>
            <person name="Keller J."/>
        </authorList>
    </citation>
    <scope>NUCLEOTIDE SEQUENCE [LARGE SCALE GENOMIC DNA]</scope>
    <source>
        <strain evidence="4 5">SAG 2036</strain>
    </source>
</reference>
<evidence type="ECO:0000259" key="3">
    <source>
        <dbReference type="Pfam" id="PF18004"/>
    </source>
</evidence>
<dbReference type="EMBL" id="JALJOQ010000026">
    <property type="protein sequence ID" value="KAK9808218.1"/>
    <property type="molecule type" value="Genomic_DNA"/>
</dbReference>
<dbReference type="InterPro" id="IPR040623">
    <property type="entry name" value="RPN2_C"/>
</dbReference>
<feature type="compositionally biased region" description="Low complexity" evidence="2">
    <location>
        <begin position="65"/>
        <end position="77"/>
    </location>
</feature>
<feature type="region of interest" description="Disordered" evidence="2">
    <location>
        <begin position="48"/>
        <end position="146"/>
    </location>
</feature>
<feature type="compositionally biased region" description="Gly residues" evidence="2">
    <location>
        <begin position="78"/>
        <end position="88"/>
    </location>
</feature>
<organism evidence="4 5">
    <name type="scientific">Symbiochloris irregularis</name>
    <dbReference type="NCBI Taxonomy" id="706552"/>
    <lineage>
        <taxon>Eukaryota</taxon>
        <taxon>Viridiplantae</taxon>
        <taxon>Chlorophyta</taxon>
        <taxon>core chlorophytes</taxon>
        <taxon>Trebouxiophyceae</taxon>
        <taxon>Trebouxiales</taxon>
        <taxon>Trebouxiaceae</taxon>
        <taxon>Symbiochloris</taxon>
    </lineage>
</organism>
<dbReference type="Proteomes" id="UP001465755">
    <property type="component" value="Unassembled WGS sequence"/>
</dbReference>
<feature type="region of interest" description="Disordered" evidence="2">
    <location>
        <begin position="186"/>
        <end position="234"/>
    </location>
</feature>
<feature type="compositionally biased region" description="Low complexity" evidence="2">
    <location>
        <begin position="89"/>
        <end position="107"/>
    </location>
</feature>
<keyword evidence="1" id="KW-0677">Repeat</keyword>
<gene>
    <name evidence="4" type="ORF">WJX73_010254</name>
</gene>
<feature type="compositionally biased region" description="Low complexity" evidence="2">
    <location>
        <begin position="199"/>
        <end position="219"/>
    </location>
</feature>
<dbReference type="GO" id="GO:0008540">
    <property type="term" value="C:proteasome regulatory particle, base subcomplex"/>
    <property type="evidence" value="ECO:0007669"/>
    <property type="project" value="TreeGrafter"/>
</dbReference>
<protein>
    <recommendedName>
        <fullName evidence="3">26S proteasome regulatory subunit RPN2 C-terminal domain-containing protein</fullName>
    </recommendedName>
</protein>
<keyword evidence="5" id="KW-1185">Reference proteome</keyword>
<feature type="compositionally biased region" description="Low complexity" evidence="2">
    <location>
        <begin position="114"/>
        <end position="133"/>
    </location>
</feature>
<evidence type="ECO:0000313" key="4">
    <source>
        <dbReference type="EMBL" id="KAK9808218.1"/>
    </source>
</evidence>
<dbReference type="GO" id="GO:0005634">
    <property type="term" value="C:nucleus"/>
    <property type="evidence" value="ECO:0007669"/>
    <property type="project" value="TreeGrafter"/>
</dbReference>
<dbReference type="GO" id="GO:0034515">
    <property type="term" value="C:proteasome storage granule"/>
    <property type="evidence" value="ECO:0007669"/>
    <property type="project" value="TreeGrafter"/>
</dbReference>
<name>A0AAW1PE65_9CHLO</name>
<dbReference type="GO" id="GO:0043161">
    <property type="term" value="P:proteasome-mediated ubiquitin-dependent protein catabolic process"/>
    <property type="evidence" value="ECO:0007669"/>
    <property type="project" value="TreeGrafter"/>
</dbReference>